<name>A0A451DD25_9GAMM</name>
<evidence type="ECO:0000256" key="7">
    <source>
        <dbReference type="ARBA" id="ARBA00022917"/>
    </source>
</evidence>
<dbReference type="Pfam" id="PF22421">
    <property type="entry name" value="SYY_C-terminal"/>
    <property type="match status" value="1"/>
</dbReference>
<dbReference type="InterPro" id="IPR002942">
    <property type="entry name" value="S4_RNA-bd"/>
</dbReference>
<dbReference type="NCBIfam" id="TIGR00234">
    <property type="entry name" value="tyrS"/>
    <property type="match status" value="1"/>
</dbReference>
<dbReference type="CDD" id="cd00165">
    <property type="entry name" value="S4"/>
    <property type="match status" value="1"/>
</dbReference>
<feature type="binding site" evidence="11">
    <location>
        <position position="179"/>
    </location>
    <ligand>
        <name>L-tyrosine</name>
        <dbReference type="ChEBI" id="CHEBI:58315"/>
    </ligand>
</feature>
<dbReference type="EC" id="6.1.1.1" evidence="11"/>
<dbReference type="InterPro" id="IPR002307">
    <property type="entry name" value="Tyr-tRNA-ligase"/>
</dbReference>
<keyword evidence="5 11" id="KW-0067">ATP-binding</keyword>
<dbReference type="GO" id="GO:0042803">
    <property type="term" value="F:protein homodimerization activity"/>
    <property type="evidence" value="ECO:0007669"/>
    <property type="project" value="UniProtKB-ARBA"/>
</dbReference>
<dbReference type="SUPFAM" id="SSF52374">
    <property type="entry name" value="Nucleotidylyl transferase"/>
    <property type="match status" value="1"/>
</dbReference>
<dbReference type="HAMAP" id="MF_02006">
    <property type="entry name" value="Tyr_tRNA_synth_type1"/>
    <property type="match status" value="1"/>
</dbReference>
<evidence type="ECO:0000259" key="13">
    <source>
        <dbReference type="SMART" id="SM00363"/>
    </source>
</evidence>
<sequence length="428" mass="48701">MSKKNIIKILKERGLIAQISNEQTLEKILEHEQVVLYCGFDPTADSLHVGHLMPLICLKHFQHAGHTPIILIGGGTGLIGDPSFKIGERKLNTETIVAKWVEDISLQIVKFLDFHCSENSALLINNYHWFHGTNIIDFLRHVGKHFSVNQMINKEIVKRRLHTTNKGLSFTEFSYNLLQAYDFAYLNENYHTILQIGGSDQWGNITSGIDLVRRLNKKQVFGLTLPLLTKSDGTKFGKTEGGTVWLDAQKTSPYQFYQFWMSTVDSDVYHFLKIFTCMSINDIDALQEVDQQSNQAPSAQRVLAAIMTQLIHGEQGLVSARRITDSLFHGTITALTEQDIKQLVQDGIPAITLAVGEDLQQALMNTLLATSRRQARQLITSQAISINGNLQTHSQYIFCNKDRLFEQYTLLCRGKKNYRIIRWKYDDN</sequence>
<comment type="subunit">
    <text evidence="11">Homodimer.</text>
</comment>
<dbReference type="PROSITE" id="PS50889">
    <property type="entry name" value="S4"/>
    <property type="match status" value="1"/>
</dbReference>
<dbReference type="InterPro" id="IPR024107">
    <property type="entry name" value="Tyr-tRNA-ligase_bac_1"/>
</dbReference>
<feature type="binding site" evidence="11">
    <location>
        <position position="37"/>
    </location>
    <ligand>
        <name>L-tyrosine</name>
        <dbReference type="ChEBI" id="CHEBI:58315"/>
    </ligand>
</feature>
<dbReference type="GO" id="GO:0004831">
    <property type="term" value="F:tyrosine-tRNA ligase activity"/>
    <property type="evidence" value="ECO:0007669"/>
    <property type="project" value="UniProtKB-UniRule"/>
</dbReference>
<dbReference type="SMART" id="SM00363">
    <property type="entry name" value="S4"/>
    <property type="match status" value="1"/>
</dbReference>
<comment type="subcellular location">
    <subcellularLocation>
        <location evidence="1 11">Cytoplasm</location>
    </subcellularLocation>
</comment>
<feature type="binding site" evidence="11">
    <location>
        <position position="175"/>
    </location>
    <ligand>
        <name>L-tyrosine</name>
        <dbReference type="ChEBI" id="CHEBI:58315"/>
    </ligand>
</feature>
<feature type="binding site" evidence="11">
    <location>
        <position position="238"/>
    </location>
    <ligand>
        <name>ATP</name>
        <dbReference type="ChEBI" id="CHEBI:30616"/>
    </ligand>
</feature>
<feature type="short sequence motif" description="'HIGH' region" evidence="11">
    <location>
        <begin position="42"/>
        <end position="51"/>
    </location>
</feature>
<dbReference type="EMBL" id="LR217720">
    <property type="protein sequence ID" value="VFP84328.1"/>
    <property type="molecule type" value="Genomic_DNA"/>
</dbReference>
<dbReference type="FunFam" id="3.40.50.620:FF:000008">
    <property type="entry name" value="Tyrosine--tRNA ligase"/>
    <property type="match status" value="1"/>
</dbReference>
<evidence type="ECO:0000313" key="14">
    <source>
        <dbReference type="EMBL" id="VFP84328.1"/>
    </source>
</evidence>
<keyword evidence="4 11" id="KW-0547">Nucleotide-binding</keyword>
<dbReference type="PANTHER" id="PTHR11766">
    <property type="entry name" value="TYROSYL-TRNA SYNTHETASE"/>
    <property type="match status" value="1"/>
</dbReference>
<keyword evidence="6 12" id="KW-0694">RNA-binding</keyword>
<dbReference type="GO" id="GO:0005829">
    <property type="term" value="C:cytosol"/>
    <property type="evidence" value="ECO:0007669"/>
    <property type="project" value="TreeGrafter"/>
</dbReference>
<protein>
    <recommendedName>
        <fullName evidence="11">Tyrosine--tRNA ligase</fullName>
        <ecNumber evidence="11">6.1.1.1</ecNumber>
    </recommendedName>
    <alternativeName>
        <fullName evidence="11">Tyrosyl-tRNA synthetase</fullName>
        <shortName evidence="11">TyrRS</shortName>
    </alternativeName>
</protein>
<evidence type="ECO:0000256" key="11">
    <source>
        <dbReference type="HAMAP-Rule" id="MF_02006"/>
    </source>
</evidence>
<dbReference type="OrthoDB" id="9804243at2"/>
<dbReference type="InterPro" id="IPR036986">
    <property type="entry name" value="S4_RNA-bd_sf"/>
</dbReference>
<dbReference type="InterPro" id="IPR014729">
    <property type="entry name" value="Rossmann-like_a/b/a_fold"/>
</dbReference>
<dbReference type="AlphaFoldDB" id="A0A451DD25"/>
<dbReference type="RefSeq" id="WP_157989802.1">
    <property type="nucleotide sequence ID" value="NZ_LR217720.1"/>
</dbReference>
<comment type="catalytic activity">
    <reaction evidence="9 11">
        <text>tRNA(Tyr) + L-tyrosine + ATP = L-tyrosyl-tRNA(Tyr) + AMP + diphosphate + H(+)</text>
        <dbReference type="Rhea" id="RHEA:10220"/>
        <dbReference type="Rhea" id="RHEA-COMP:9706"/>
        <dbReference type="Rhea" id="RHEA-COMP:9707"/>
        <dbReference type="ChEBI" id="CHEBI:15378"/>
        <dbReference type="ChEBI" id="CHEBI:30616"/>
        <dbReference type="ChEBI" id="CHEBI:33019"/>
        <dbReference type="ChEBI" id="CHEBI:58315"/>
        <dbReference type="ChEBI" id="CHEBI:78442"/>
        <dbReference type="ChEBI" id="CHEBI:78536"/>
        <dbReference type="ChEBI" id="CHEBI:456215"/>
        <dbReference type="EC" id="6.1.1.1"/>
    </reaction>
</comment>
<dbReference type="CDD" id="cd00805">
    <property type="entry name" value="TyrRS_core"/>
    <property type="match status" value="1"/>
</dbReference>
<dbReference type="GO" id="GO:0005524">
    <property type="term" value="F:ATP binding"/>
    <property type="evidence" value="ECO:0007669"/>
    <property type="project" value="UniProtKB-UniRule"/>
</dbReference>
<comment type="function">
    <text evidence="11">Catalyzes the attachment of tyrosine to tRNA(Tyr) in a two-step reaction: tyrosine is first activated by ATP to form Tyr-AMP and then transferred to the acceptor end of tRNA(Tyr).</text>
</comment>
<dbReference type="GO" id="GO:0003723">
    <property type="term" value="F:RNA binding"/>
    <property type="evidence" value="ECO:0007669"/>
    <property type="project" value="UniProtKB-KW"/>
</dbReference>
<comment type="similarity">
    <text evidence="10 11">Belongs to the class-I aminoacyl-tRNA synthetase family. TyrS type 1 subfamily.</text>
</comment>
<dbReference type="Gene3D" id="3.40.50.620">
    <property type="entry name" value="HUPs"/>
    <property type="match status" value="1"/>
</dbReference>
<reference evidence="14 15" key="1">
    <citation type="submission" date="2019-02" db="EMBL/GenBank/DDBJ databases">
        <authorList>
            <person name="Manzano-Marin A."/>
            <person name="Manzano-Marin A."/>
        </authorList>
    </citation>
    <scope>NUCLEOTIDE SEQUENCE [LARGE SCALE GENOMIC DNA]</scope>
    <source>
        <strain evidence="14 15">ErCilaricifoliae</strain>
    </source>
</reference>
<keyword evidence="3 11" id="KW-0436">Ligase</keyword>
<dbReference type="InterPro" id="IPR024088">
    <property type="entry name" value="Tyr-tRNA-ligase_bac-type"/>
</dbReference>
<dbReference type="SUPFAM" id="SSF55174">
    <property type="entry name" value="Alpha-L RNA-binding motif"/>
    <property type="match status" value="1"/>
</dbReference>
<keyword evidence="8 11" id="KW-0030">Aminoacyl-tRNA synthetase</keyword>
<feature type="domain" description="RNA-binding S4" evidence="13">
    <location>
        <begin position="357"/>
        <end position="419"/>
    </location>
</feature>
<evidence type="ECO:0000256" key="9">
    <source>
        <dbReference type="ARBA" id="ARBA00048248"/>
    </source>
</evidence>
<dbReference type="PRINTS" id="PR01040">
    <property type="entry name" value="TRNASYNTHTYR"/>
</dbReference>
<dbReference type="Gene3D" id="3.10.290.10">
    <property type="entry name" value="RNA-binding S4 domain"/>
    <property type="match status" value="1"/>
</dbReference>
<keyword evidence="2 11" id="KW-0963">Cytoplasm</keyword>
<gene>
    <name evidence="11 14" type="primary">tyrS</name>
    <name evidence="14" type="ORF">ERCILAFE3058_410</name>
</gene>
<dbReference type="InterPro" id="IPR002305">
    <property type="entry name" value="aa-tRNA-synth_Ic"/>
</dbReference>
<evidence type="ECO:0000256" key="10">
    <source>
        <dbReference type="ARBA" id="ARBA00060965"/>
    </source>
</evidence>
<dbReference type="InterPro" id="IPR054608">
    <property type="entry name" value="SYY-like_C"/>
</dbReference>
<dbReference type="Gene3D" id="1.10.240.10">
    <property type="entry name" value="Tyrosyl-Transfer RNA Synthetase"/>
    <property type="match status" value="1"/>
</dbReference>
<evidence type="ECO:0000256" key="8">
    <source>
        <dbReference type="ARBA" id="ARBA00023146"/>
    </source>
</evidence>
<dbReference type="InterPro" id="IPR001412">
    <property type="entry name" value="aa-tRNA-synth_I_CS"/>
</dbReference>
<dbReference type="PANTHER" id="PTHR11766:SF0">
    <property type="entry name" value="TYROSINE--TRNA LIGASE, MITOCHONDRIAL"/>
    <property type="match status" value="1"/>
</dbReference>
<dbReference type="Pfam" id="PF00579">
    <property type="entry name" value="tRNA-synt_1b"/>
    <property type="match status" value="1"/>
</dbReference>
<evidence type="ECO:0000256" key="5">
    <source>
        <dbReference type="ARBA" id="ARBA00022840"/>
    </source>
</evidence>
<proteinExistence type="inferred from homology"/>
<evidence type="ECO:0000256" key="3">
    <source>
        <dbReference type="ARBA" id="ARBA00022598"/>
    </source>
</evidence>
<dbReference type="GO" id="GO:0006437">
    <property type="term" value="P:tyrosyl-tRNA aminoacylation"/>
    <property type="evidence" value="ECO:0007669"/>
    <property type="project" value="UniProtKB-UniRule"/>
</dbReference>
<organism evidence="14 15">
    <name type="scientific">Candidatus Erwinia haradaeae</name>
    <dbReference type="NCBI Taxonomy" id="1922217"/>
    <lineage>
        <taxon>Bacteria</taxon>
        <taxon>Pseudomonadati</taxon>
        <taxon>Pseudomonadota</taxon>
        <taxon>Gammaproteobacteria</taxon>
        <taxon>Enterobacterales</taxon>
        <taxon>Erwiniaceae</taxon>
        <taxon>Erwinia</taxon>
    </lineage>
</organism>
<evidence type="ECO:0000256" key="2">
    <source>
        <dbReference type="ARBA" id="ARBA00022490"/>
    </source>
</evidence>
<evidence type="ECO:0000256" key="6">
    <source>
        <dbReference type="ARBA" id="ARBA00022884"/>
    </source>
</evidence>
<evidence type="ECO:0000256" key="1">
    <source>
        <dbReference type="ARBA" id="ARBA00004496"/>
    </source>
</evidence>
<feature type="short sequence motif" description="'KMSKS' region" evidence="11">
    <location>
        <begin position="235"/>
        <end position="239"/>
    </location>
</feature>
<dbReference type="PROSITE" id="PS00178">
    <property type="entry name" value="AA_TRNA_LIGASE_I"/>
    <property type="match status" value="1"/>
</dbReference>
<evidence type="ECO:0000256" key="4">
    <source>
        <dbReference type="ARBA" id="ARBA00022741"/>
    </source>
</evidence>
<keyword evidence="7 11" id="KW-0648">Protein biosynthesis</keyword>
<evidence type="ECO:0000313" key="15">
    <source>
        <dbReference type="Proteomes" id="UP000294418"/>
    </source>
</evidence>
<evidence type="ECO:0000256" key="12">
    <source>
        <dbReference type="PROSITE-ProRule" id="PRU00182"/>
    </source>
</evidence>
<dbReference type="Proteomes" id="UP000294418">
    <property type="component" value="Chromosome"/>
</dbReference>
<accession>A0A451DD25</accession>
<dbReference type="FunFam" id="1.10.240.10:FF:000001">
    <property type="entry name" value="Tyrosine--tRNA ligase"/>
    <property type="match status" value="1"/>
</dbReference>